<name>A0A4Y2KEB6_ARAVE</name>
<evidence type="ECO:0000313" key="2">
    <source>
        <dbReference type="EMBL" id="GBN01084.1"/>
    </source>
</evidence>
<dbReference type="Proteomes" id="UP000499080">
    <property type="component" value="Unassembled WGS sequence"/>
</dbReference>
<comment type="caution">
    <text evidence="2">The sequence shown here is derived from an EMBL/GenBank/DDBJ whole genome shotgun (WGS) entry which is preliminary data.</text>
</comment>
<dbReference type="EMBL" id="BGPR01004580">
    <property type="protein sequence ID" value="GBN01084.1"/>
    <property type="molecule type" value="Genomic_DNA"/>
</dbReference>
<dbReference type="PANTHER" id="PTHR47326:SF1">
    <property type="entry name" value="HTH PSQ-TYPE DOMAIN-CONTAINING PROTEIN"/>
    <property type="match status" value="1"/>
</dbReference>
<evidence type="ECO:0000313" key="3">
    <source>
        <dbReference type="Proteomes" id="UP000499080"/>
    </source>
</evidence>
<dbReference type="Pfam" id="PF16087">
    <property type="entry name" value="DUF4817"/>
    <property type="match status" value="1"/>
</dbReference>
<dbReference type="AlphaFoldDB" id="A0A4Y2KEB6"/>
<proteinExistence type="predicted"/>
<protein>
    <recommendedName>
        <fullName evidence="1">DUF4817 domain-containing protein</fullName>
    </recommendedName>
</protein>
<gene>
    <name evidence="2" type="ORF">AVEN_94205_1</name>
</gene>
<accession>A0A4Y2KEB6</accession>
<keyword evidence="3" id="KW-1185">Reference proteome</keyword>
<sequence length="187" mass="21478">MVLSLEQRIFLLLEYHHLEHSCVQTRRSFRRRFDVRRDPSDNAIKALIKKFERTGNVSDDRVGNVGRPRSAVTESNADAIQQVILQQPRTSVRSVASRAALRRMITHRIISHMFTYKIQTCQALSVKPLMQVMISRTLCCSLSIRVISMLETYGSRTRHILTLMALSTSRTGAFGEPKTHMLLYLHP</sequence>
<dbReference type="PANTHER" id="PTHR47326">
    <property type="entry name" value="TRANSPOSABLE ELEMENT TC3 TRANSPOSASE-LIKE PROTEIN"/>
    <property type="match status" value="1"/>
</dbReference>
<organism evidence="2 3">
    <name type="scientific">Araneus ventricosus</name>
    <name type="common">Orbweaver spider</name>
    <name type="synonym">Epeira ventricosa</name>
    <dbReference type="NCBI Taxonomy" id="182803"/>
    <lineage>
        <taxon>Eukaryota</taxon>
        <taxon>Metazoa</taxon>
        <taxon>Ecdysozoa</taxon>
        <taxon>Arthropoda</taxon>
        <taxon>Chelicerata</taxon>
        <taxon>Arachnida</taxon>
        <taxon>Araneae</taxon>
        <taxon>Araneomorphae</taxon>
        <taxon>Entelegynae</taxon>
        <taxon>Araneoidea</taxon>
        <taxon>Araneidae</taxon>
        <taxon>Araneus</taxon>
    </lineage>
</organism>
<feature type="domain" description="DUF4817" evidence="1">
    <location>
        <begin position="4"/>
        <end position="57"/>
    </location>
</feature>
<reference evidence="2 3" key="1">
    <citation type="journal article" date="2019" name="Sci. Rep.">
        <title>Orb-weaving spider Araneus ventricosus genome elucidates the spidroin gene catalogue.</title>
        <authorList>
            <person name="Kono N."/>
            <person name="Nakamura H."/>
            <person name="Ohtoshi R."/>
            <person name="Moran D.A.P."/>
            <person name="Shinohara A."/>
            <person name="Yoshida Y."/>
            <person name="Fujiwara M."/>
            <person name="Mori M."/>
            <person name="Tomita M."/>
            <person name="Arakawa K."/>
        </authorList>
    </citation>
    <scope>NUCLEOTIDE SEQUENCE [LARGE SCALE GENOMIC DNA]</scope>
</reference>
<evidence type="ECO:0000259" key="1">
    <source>
        <dbReference type="Pfam" id="PF16087"/>
    </source>
</evidence>
<dbReference type="InterPro" id="IPR032135">
    <property type="entry name" value="DUF4817"/>
</dbReference>